<reference evidence="1 2" key="1">
    <citation type="submission" date="2023-03" db="EMBL/GenBank/DDBJ databases">
        <title>High recombination rates correlate with genetic variation in Cardiocondyla obscurior ants.</title>
        <authorList>
            <person name="Errbii M."/>
        </authorList>
    </citation>
    <scope>NUCLEOTIDE SEQUENCE [LARGE SCALE GENOMIC DNA]</scope>
    <source>
        <strain evidence="1">Alpha-2009</strain>
        <tissue evidence="1">Whole body</tissue>
    </source>
</reference>
<proteinExistence type="predicted"/>
<dbReference type="EMBL" id="JADYXP020000002">
    <property type="protein sequence ID" value="KAL0129853.1"/>
    <property type="molecule type" value="Genomic_DNA"/>
</dbReference>
<name>A0AAW2GRM0_9HYME</name>
<evidence type="ECO:0000313" key="1">
    <source>
        <dbReference type="EMBL" id="KAL0129853.1"/>
    </source>
</evidence>
<protein>
    <submittedName>
        <fullName evidence="1">Uncharacterized protein</fullName>
    </submittedName>
</protein>
<accession>A0AAW2GRM0</accession>
<gene>
    <name evidence="1" type="ORF">PUN28_001843</name>
</gene>
<organism evidence="1 2">
    <name type="scientific">Cardiocondyla obscurior</name>
    <dbReference type="NCBI Taxonomy" id="286306"/>
    <lineage>
        <taxon>Eukaryota</taxon>
        <taxon>Metazoa</taxon>
        <taxon>Ecdysozoa</taxon>
        <taxon>Arthropoda</taxon>
        <taxon>Hexapoda</taxon>
        <taxon>Insecta</taxon>
        <taxon>Pterygota</taxon>
        <taxon>Neoptera</taxon>
        <taxon>Endopterygota</taxon>
        <taxon>Hymenoptera</taxon>
        <taxon>Apocrita</taxon>
        <taxon>Aculeata</taxon>
        <taxon>Formicoidea</taxon>
        <taxon>Formicidae</taxon>
        <taxon>Myrmicinae</taxon>
        <taxon>Cardiocondyla</taxon>
    </lineage>
</organism>
<keyword evidence="2" id="KW-1185">Reference proteome</keyword>
<comment type="caution">
    <text evidence="1">The sequence shown here is derived from an EMBL/GenBank/DDBJ whole genome shotgun (WGS) entry which is preliminary data.</text>
</comment>
<dbReference type="Proteomes" id="UP001430953">
    <property type="component" value="Unassembled WGS sequence"/>
</dbReference>
<dbReference type="AlphaFoldDB" id="A0AAW2GRM0"/>
<evidence type="ECO:0000313" key="2">
    <source>
        <dbReference type="Proteomes" id="UP001430953"/>
    </source>
</evidence>
<sequence length="113" mass="13145">MTPNGRVPLRFFRSGLQSSLIDHTESARVFRLCLHNEHTCSVPALAVFAVNNIRRERKHYQYCFLHSKSESFFFFRRTRAGNSAFVIIPRVGSTRGRVRKWRCPPAAAVCRYQ</sequence>